<evidence type="ECO:0000256" key="1">
    <source>
        <dbReference type="SAM" id="MobiDB-lite"/>
    </source>
</evidence>
<sequence length="176" mass="20019">MADNKQEQEKKPFAVPEHRLGLRTHLGRDHPGLPEFPPDRLPLSVPPNLDRRLSLSLEGERRSKGPAQRMEALQTKLAVSPGRVAAERLGWMREVDVMYRMRRLSIRSTDSGEGEAEGEGKDEPEEEPQPGLQRDEENDQDQEVTHSQQVSEETVLQDEQESSLSEPHDPSRVEKE</sequence>
<feature type="compositionally biased region" description="Polar residues" evidence="1">
    <location>
        <begin position="145"/>
        <end position="154"/>
    </location>
</feature>
<dbReference type="AlphaFoldDB" id="A0AAN7XE33"/>
<proteinExistence type="predicted"/>
<dbReference type="GO" id="GO:0032587">
    <property type="term" value="C:ruffle membrane"/>
    <property type="evidence" value="ECO:0007669"/>
    <property type="project" value="TreeGrafter"/>
</dbReference>
<keyword evidence="3" id="KW-1185">Reference proteome</keyword>
<dbReference type="PANTHER" id="PTHR34757:SF1">
    <property type="entry name" value="JUNCTIONAL CADHERIN 5-ASSOCIATED PROTEIN"/>
    <property type="match status" value="1"/>
</dbReference>
<dbReference type="InterPro" id="IPR028221">
    <property type="entry name" value="JCAD"/>
</dbReference>
<name>A0AAN7XE33_ELEMC</name>
<feature type="compositionally biased region" description="Basic and acidic residues" evidence="1">
    <location>
        <begin position="1"/>
        <end position="32"/>
    </location>
</feature>
<accession>A0AAN7XE33</accession>
<comment type="caution">
    <text evidence="2">The sequence shown here is derived from an EMBL/GenBank/DDBJ whole genome shotgun (WGS) entry which is preliminary data.</text>
</comment>
<feature type="region of interest" description="Disordered" evidence="1">
    <location>
        <begin position="1"/>
        <end position="48"/>
    </location>
</feature>
<feature type="compositionally biased region" description="Basic and acidic residues" evidence="1">
    <location>
        <begin position="166"/>
        <end position="176"/>
    </location>
</feature>
<organism evidence="2 3">
    <name type="scientific">Eleginops maclovinus</name>
    <name type="common">Patagonian blennie</name>
    <name type="synonym">Eleginus maclovinus</name>
    <dbReference type="NCBI Taxonomy" id="56733"/>
    <lineage>
        <taxon>Eukaryota</taxon>
        <taxon>Metazoa</taxon>
        <taxon>Chordata</taxon>
        <taxon>Craniata</taxon>
        <taxon>Vertebrata</taxon>
        <taxon>Euteleostomi</taxon>
        <taxon>Actinopterygii</taxon>
        <taxon>Neopterygii</taxon>
        <taxon>Teleostei</taxon>
        <taxon>Neoteleostei</taxon>
        <taxon>Acanthomorphata</taxon>
        <taxon>Eupercaria</taxon>
        <taxon>Perciformes</taxon>
        <taxon>Notothenioidei</taxon>
        <taxon>Eleginopidae</taxon>
        <taxon>Eleginops</taxon>
    </lineage>
</organism>
<evidence type="ECO:0000313" key="3">
    <source>
        <dbReference type="Proteomes" id="UP001346869"/>
    </source>
</evidence>
<dbReference type="EMBL" id="JAUZQC010000014">
    <property type="protein sequence ID" value="KAK5860375.1"/>
    <property type="molecule type" value="Genomic_DNA"/>
</dbReference>
<dbReference type="GO" id="GO:1903589">
    <property type="term" value="P:positive regulation of blood vessel endothelial cell proliferation involved in sprouting angiogenesis"/>
    <property type="evidence" value="ECO:0007669"/>
    <property type="project" value="TreeGrafter"/>
</dbReference>
<reference evidence="2 3" key="2">
    <citation type="journal article" date="2023" name="Mol. Biol. Evol.">
        <title>Genomics of Secondarily Temperate Adaptation in the Only Non-Antarctic Icefish.</title>
        <authorList>
            <person name="Rivera-Colon A.G."/>
            <person name="Rayamajhi N."/>
            <person name="Minhas B.F."/>
            <person name="Madrigal G."/>
            <person name="Bilyk K.T."/>
            <person name="Yoon V."/>
            <person name="Hune M."/>
            <person name="Gregory S."/>
            <person name="Cheng C.H.C."/>
            <person name="Catchen J.M."/>
        </authorList>
    </citation>
    <scope>NUCLEOTIDE SEQUENCE [LARGE SCALE GENOMIC DNA]</scope>
    <source>
        <strain evidence="2">JMC-PN-2008</strain>
    </source>
</reference>
<dbReference type="Pfam" id="PF15351">
    <property type="entry name" value="JCAD"/>
    <property type="match status" value="1"/>
</dbReference>
<feature type="region of interest" description="Disordered" evidence="1">
    <location>
        <begin position="103"/>
        <end position="176"/>
    </location>
</feature>
<reference evidence="2 3" key="1">
    <citation type="journal article" date="2023" name="Genes (Basel)">
        <title>Chromosome-Level Genome Assembly and Circadian Gene Repertoire of the Patagonia Blennie Eleginops maclovinus-The Closest Ancestral Proxy of Antarctic Cryonotothenioids.</title>
        <authorList>
            <person name="Cheng C.C."/>
            <person name="Rivera-Colon A.G."/>
            <person name="Minhas B.F."/>
            <person name="Wilson L."/>
            <person name="Rayamajhi N."/>
            <person name="Vargas-Chacoff L."/>
            <person name="Catchen J.M."/>
        </authorList>
    </citation>
    <scope>NUCLEOTIDE SEQUENCE [LARGE SCALE GENOMIC DNA]</scope>
    <source>
        <strain evidence="2">JMC-PN-2008</strain>
    </source>
</reference>
<protein>
    <submittedName>
        <fullName evidence="2">Uncharacterized protein</fullName>
    </submittedName>
</protein>
<dbReference type="Proteomes" id="UP001346869">
    <property type="component" value="Unassembled WGS sequence"/>
</dbReference>
<dbReference type="PANTHER" id="PTHR34757">
    <property type="entry name" value="JUNCTIONAL PROTEIN ASSOCIATED WITH CORONARY ARTERY DISEASE"/>
    <property type="match status" value="1"/>
</dbReference>
<evidence type="ECO:0000313" key="2">
    <source>
        <dbReference type="EMBL" id="KAK5860375.1"/>
    </source>
</evidence>
<dbReference type="GO" id="GO:0005912">
    <property type="term" value="C:adherens junction"/>
    <property type="evidence" value="ECO:0007669"/>
    <property type="project" value="TreeGrafter"/>
</dbReference>
<gene>
    <name evidence="2" type="ORF">PBY51_021859</name>
</gene>
<feature type="compositionally biased region" description="Acidic residues" evidence="1">
    <location>
        <begin position="112"/>
        <end position="128"/>
    </location>
</feature>